<feature type="transmembrane region" description="Helical" evidence="6">
    <location>
        <begin position="25"/>
        <end position="49"/>
    </location>
</feature>
<feature type="transmembrane region" description="Helical" evidence="6">
    <location>
        <begin position="288"/>
        <end position="309"/>
    </location>
</feature>
<accession>A0A512IBQ2</accession>
<dbReference type="Pfam" id="PF05425">
    <property type="entry name" value="CopD"/>
    <property type="match status" value="1"/>
</dbReference>
<feature type="transmembrane region" description="Helical" evidence="6">
    <location>
        <begin position="491"/>
        <end position="514"/>
    </location>
</feature>
<comment type="caution">
    <text evidence="8">The sequence shown here is derived from an EMBL/GenBank/DDBJ whole genome shotgun (WGS) entry which is preliminary data.</text>
</comment>
<dbReference type="GO" id="GO:0005886">
    <property type="term" value="C:plasma membrane"/>
    <property type="evidence" value="ECO:0007669"/>
    <property type="project" value="UniProtKB-SubCell"/>
</dbReference>
<feature type="transmembrane region" description="Helical" evidence="6">
    <location>
        <begin position="425"/>
        <end position="445"/>
    </location>
</feature>
<evidence type="ECO:0000313" key="9">
    <source>
        <dbReference type="Proteomes" id="UP000321103"/>
    </source>
</evidence>
<dbReference type="GO" id="GO:0006825">
    <property type="term" value="P:copper ion transport"/>
    <property type="evidence" value="ECO:0007669"/>
    <property type="project" value="InterPro"/>
</dbReference>
<feature type="transmembrane region" description="Helical" evidence="6">
    <location>
        <begin position="457"/>
        <end position="479"/>
    </location>
</feature>
<gene>
    <name evidence="8" type="ORF">KTU01_12440</name>
</gene>
<dbReference type="PANTHER" id="PTHR34820">
    <property type="entry name" value="INNER MEMBRANE PROTEIN YEBZ"/>
    <property type="match status" value="1"/>
</dbReference>
<evidence type="ECO:0000256" key="5">
    <source>
        <dbReference type="ARBA" id="ARBA00023136"/>
    </source>
</evidence>
<feature type="transmembrane region" description="Helical" evidence="6">
    <location>
        <begin position="120"/>
        <end position="140"/>
    </location>
</feature>
<dbReference type="PANTHER" id="PTHR34820:SF4">
    <property type="entry name" value="INNER MEMBRANE PROTEIN YEBZ"/>
    <property type="match status" value="1"/>
</dbReference>
<keyword evidence="4 6" id="KW-1133">Transmembrane helix</keyword>
<feature type="transmembrane region" description="Helical" evidence="6">
    <location>
        <begin position="321"/>
        <end position="341"/>
    </location>
</feature>
<feature type="transmembrane region" description="Helical" evidence="6">
    <location>
        <begin position="656"/>
        <end position="680"/>
    </location>
</feature>
<feature type="transmembrane region" description="Helical" evidence="6">
    <location>
        <begin position="535"/>
        <end position="559"/>
    </location>
</feature>
<name>A0A512IBQ2_9MICC</name>
<keyword evidence="3 6" id="KW-0812">Transmembrane</keyword>
<protein>
    <recommendedName>
        <fullName evidence="7">Copper resistance protein D domain-containing protein</fullName>
    </recommendedName>
</protein>
<feature type="transmembrane region" description="Helical" evidence="6">
    <location>
        <begin position="604"/>
        <end position="626"/>
    </location>
</feature>
<proteinExistence type="predicted"/>
<feature type="transmembrane region" description="Helical" evidence="6">
    <location>
        <begin position="194"/>
        <end position="215"/>
    </location>
</feature>
<dbReference type="InterPro" id="IPR019108">
    <property type="entry name" value="Caa3_assmbl_CtaG-rel"/>
</dbReference>
<organism evidence="8 9">
    <name type="scientific">Kocuria turfanensis</name>
    <dbReference type="NCBI Taxonomy" id="388357"/>
    <lineage>
        <taxon>Bacteria</taxon>
        <taxon>Bacillati</taxon>
        <taxon>Actinomycetota</taxon>
        <taxon>Actinomycetes</taxon>
        <taxon>Micrococcales</taxon>
        <taxon>Micrococcaceae</taxon>
        <taxon>Kocuria</taxon>
    </lineage>
</organism>
<feature type="transmembrane region" description="Helical" evidence="6">
    <location>
        <begin position="361"/>
        <end position="382"/>
    </location>
</feature>
<dbReference type="InterPro" id="IPR032694">
    <property type="entry name" value="CopC/D"/>
</dbReference>
<dbReference type="EMBL" id="BJZS01000031">
    <property type="protein sequence ID" value="GEO95121.1"/>
    <property type="molecule type" value="Genomic_DNA"/>
</dbReference>
<feature type="transmembrane region" description="Helical" evidence="6">
    <location>
        <begin position="69"/>
        <end position="89"/>
    </location>
</feature>
<dbReference type="RefSeq" id="WP_062735172.1">
    <property type="nucleotide sequence ID" value="NZ_BJZS01000031.1"/>
</dbReference>
<evidence type="ECO:0000259" key="7">
    <source>
        <dbReference type="Pfam" id="PF05425"/>
    </source>
</evidence>
<reference evidence="8 9" key="1">
    <citation type="submission" date="2019-07" db="EMBL/GenBank/DDBJ databases">
        <title>Whole genome shotgun sequence of Kocuria turfanensis NBRC 107627.</title>
        <authorList>
            <person name="Hosoyama A."/>
            <person name="Uohara A."/>
            <person name="Ohji S."/>
            <person name="Ichikawa N."/>
        </authorList>
    </citation>
    <scope>NUCLEOTIDE SEQUENCE [LARGE SCALE GENOMIC DNA]</scope>
    <source>
        <strain evidence="8 9">NBRC 107627</strain>
    </source>
</reference>
<feature type="transmembrane region" description="Helical" evidence="6">
    <location>
        <begin position="571"/>
        <end position="592"/>
    </location>
</feature>
<keyword evidence="9" id="KW-1185">Reference proteome</keyword>
<dbReference type="AlphaFoldDB" id="A0A512IBQ2"/>
<sequence>MSTRTAERADHGTAARAGGRGLDPWLLAAVPVVALTALVVAMVWTGSGAARLAADPGALVRWGLPAAELVHNSALVVVIGALLFAVGIVPSTRRAGRAGTGTDGGNAAPEHPLFTTTLRLAEAAAAVWTVAALAVLVLSYSDVAGVPVGGDGTYTQQLLHYATDIPTGQAQTAIVVTAAVVTTLVFGIRAPLGLLLTLALSCTALVAMALNGHSAGGNDHMGAVNSLGLHLLGVCLWTGGLVVLAWLSPQLSAPDAGTGTLPEGAARGRTAAGPRDRAPIAAVVLRRFSAVAFGAFFLVFLSGTVNAAVRIGSWDQLTSGYGGLVLVKAALTLALGGAGLAHRRWLVPALEAGRLTARRAVWQLVLGELLLMGAVMGIAVALSRTAPPVPEELAPDASPAQILTWYELPPEPTAASWFTTWRVDWLWLAVCLFLALVYLWAFVRVRRRRDSWSVLRTLSWLTGLLALFYITSGGVAVYGRVLFSAHMVEHMALTMVVPIFLVLGSPVSLLLKALEARRDGSRGPREWILRLVHSTFGRIVTHPIFAAVNFAASIVVFYFTPLFHFTLHYHVGHVFMVTHFLITGYLFMLVLIGSDPIPYRPGHMMRLVMLLATMVYHAFVGVALMGSDTLLQASWFGNTGRDWGRSAIEDQQFGGALMWGIGEFPTVVVAVVVAVLWALAGGKENRRVDRQADRTDDAELKAYNDMMARLAERDDRAARR</sequence>
<feature type="transmembrane region" description="Helical" evidence="6">
    <location>
        <begin position="227"/>
        <end position="247"/>
    </location>
</feature>
<feature type="domain" description="Copper resistance protein D" evidence="7">
    <location>
        <begin position="284"/>
        <end position="382"/>
    </location>
</feature>
<evidence type="ECO:0000313" key="8">
    <source>
        <dbReference type="EMBL" id="GEO95121.1"/>
    </source>
</evidence>
<evidence type="ECO:0000256" key="3">
    <source>
        <dbReference type="ARBA" id="ARBA00022692"/>
    </source>
</evidence>
<keyword evidence="2" id="KW-1003">Cell membrane</keyword>
<dbReference type="InterPro" id="IPR008457">
    <property type="entry name" value="Cu-R_CopD_dom"/>
</dbReference>
<evidence type="ECO:0000256" key="1">
    <source>
        <dbReference type="ARBA" id="ARBA00004651"/>
    </source>
</evidence>
<feature type="transmembrane region" description="Helical" evidence="6">
    <location>
        <begin position="168"/>
        <end position="187"/>
    </location>
</feature>
<evidence type="ECO:0000256" key="6">
    <source>
        <dbReference type="SAM" id="Phobius"/>
    </source>
</evidence>
<dbReference type="Pfam" id="PF09678">
    <property type="entry name" value="Caa3_CtaG"/>
    <property type="match status" value="1"/>
</dbReference>
<comment type="subcellular location">
    <subcellularLocation>
        <location evidence="1">Cell membrane</location>
        <topology evidence="1">Multi-pass membrane protein</topology>
    </subcellularLocation>
</comment>
<evidence type="ECO:0000256" key="2">
    <source>
        <dbReference type="ARBA" id="ARBA00022475"/>
    </source>
</evidence>
<dbReference type="Proteomes" id="UP000321103">
    <property type="component" value="Unassembled WGS sequence"/>
</dbReference>
<dbReference type="STRING" id="388357.GCA_001580365_01424"/>
<evidence type="ECO:0000256" key="4">
    <source>
        <dbReference type="ARBA" id="ARBA00022989"/>
    </source>
</evidence>
<keyword evidence="5 6" id="KW-0472">Membrane</keyword>